<dbReference type="PROSITE" id="PS51257">
    <property type="entry name" value="PROKAR_LIPOPROTEIN"/>
    <property type="match status" value="1"/>
</dbReference>
<evidence type="ECO:0000256" key="1">
    <source>
        <dbReference type="SAM" id="MobiDB-lite"/>
    </source>
</evidence>
<sequence length="209" mass="23690">MISQRYRTLFIKLPIGMLILSMFMSCFGEPEFPKEPEIEFSWIENNNPAATQDSVYIAIKFRDGDGDLGLGQMDTMGPYAPYEEDKLPEDTVKNKYHNNYFVTVLKKEEDGIYKPVIYDENQDFNGRFPMLNNSGRERPLEGELRYGILLYYDGTFGSPLLKGDSVKFNIHIADRALNESNEIVSAGIEIGSPKERGDDNNVPPPAQGD</sequence>
<organism evidence="2 3">
    <name type="scientific">Flammeovirga aprica JL-4</name>
    <dbReference type="NCBI Taxonomy" id="694437"/>
    <lineage>
        <taxon>Bacteria</taxon>
        <taxon>Pseudomonadati</taxon>
        <taxon>Bacteroidota</taxon>
        <taxon>Cytophagia</taxon>
        <taxon>Cytophagales</taxon>
        <taxon>Flammeovirgaceae</taxon>
        <taxon>Flammeovirga</taxon>
    </lineage>
</organism>
<evidence type="ECO:0000313" key="2">
    <source>
        <dbReference type="EMBL" id="NME70671.1"/>
    </source>
</evidence>
<dbReference type="EMBL" id="JABANE010000071">
    <property type="protein sequence ID" value="NME70671.1"/>
    <property type="molecule type" value="Genomic_DNA"/>
</dbReference>
<dbReference type="RefSeq" id="WP_169658904.1">
    <property type="nucleotide sequence ID" value="NZ_JABANE010000071.1"/>
</dbReference>
<dbReference type="Proteomes" id="UP000576082">
    <property type="component" value="Unassembled WGS sequence"/>
</dbReference>
<proteinExistence type="predicted"/>
<evidence type="ECO:0000313" key="3">
    <source>
        <dbReference type="Proteomes" id="UP000576082"/>
    </source>
</evidence>
<reference evidence="2 3" key="1">
    <citation type="submission" date="2020-04" db="EMBL/GenBank/DDBJ databases">
        <title>Flammeovirga sp. SR4, a novel species isolated from seawater.</title>
        <authorList>
            <person name="Wang X."/>
        </authorList>
    </citation>
    <scope>NUCLEOTIDE SEQUENCE [LARGE SCALE GENOMIC DNA]</scope>
    <source>
        <strain evidence="2 3">ATCC 23126</strain>
    </source>
</reference>
<gene>
    <name evidence="2" type="ORF">HHU12_22025</name>
</gene>
<keyword evidence="3" id="KW-1185">Reference proteome</keyword>
<accession>A0A7X9RXR5</accession>
<feature type="region of interest" description="Disordered" evidence="1">
    <location>
        <begin position="188"/>
        <end position="209"/>
    </location>
</feature>
<dbReference type="AlphaFoldDB" id="A0A7X9RXR5"/>
<protein>
    <submittedName>
        <fullName evidence="2">Uncharacterized protein</fullName>
    </submittedName>
</protein>
<comment type="caution">
    <text evidence="2">The sequence shown here is derived from an EMBL/GenBank/DDBJ whole genome shotgun (WGS) entry which is preliminary data.</text>
</comment>
<name>A0A7X9RXR5_9BACT</name>